<dbReference type="Proteomes" id="UP000024635">
    <property type="component" value="Unassembled WGS sequence"/>
</dbReference>
<reference evidence="3" key="1">
    <citation type="journal article" date="2015" name="Nat. Genet.">
        <title>The genome and transcriptome of the zoonotic hookworm Ancylostoma ceylanicum identify infection-specific gene families.</title>
        <authorList>
            <person name="Schwarz E.M."/>
            <person name="Hu Y."/>
            <person name="Antoshechkin I."/>
            <person name="Miller M.M."/>
            <person name="Sternberg P.W."/>
            <person name="Aroian R.V."/>
        </authorList>
    </citation>
    <scope>NUCLEOTIDE SEQUENCE</scope>
    <source>
        <strain evidence="3">HY135</strain>
    </source>
</reference>
<proteinExistence type="predicted"/>
<comment type="caution">
    <text evidence="2">The sequence shown here is derived from an EMBL/GenBank/DDBJ whole genome shotgun (WGS) entry which is preliminary data.</text>
</comment>
<organism evidence="2 3">
    <name type="scientific">Ancylostoma ceylanicum</name>
    <dbReference type="NCBI Taxonomy" id="53326"/>
    <lineage>
        <taxon>Eukaryota</taxon>
        <taxon>Metazoa</taxon>
        <taxon>Ecdysozoa</taxon>
        <taxon>Nematoda</taxon>
        <taxon>Chromadorea</taxon>
        <taxon>Rhabditida</taxon>
        <taxon>Rhabditina</taxon>
        <taxon>Rhabditomorpha</taxon>
        <taxon>Strongyloidea</taxon>
        <taxon>Ancylostomatidae</taxon>
        <taxon>Ancylostomatinae</taxon>
        <taxon>Ancylostoma</taxon>
    </lineage>
</organism>
<dbReference type="AlphaFoldDB" id="A0A016UJU6"/>
<dbReference type="EMBL" id="JARK01001373">
    <property type="protein sequence ID" value="EYC15181.1"/>
    <property type="molecule type" value="Genomic_DNA"/>
</dbReference>
<name>A0A016UJU6_9BILA</name>
<sequence>MVRQYTCNLCGKAAPEDEARWMSKAKHQRAALIAALLASYNVSAELLRGLYNLAASKRLRICHQHFIEAAQYMGAQMMLGGYNFYHHEGSAFGKAAAVVAADDIPTSLLDHLNGFVGGGVLEIPHQELRRWASQLRLSFVSDSFFWKWFMWCKPAIEKVYFQHQQKVLDVVRRKYAEREGLHIAADGAFDSRGYSALIGKVVMVDLETSLILHTEVLHRSETNGSSSQMEVEGLRRLLRWLSSDGWSISSITTDRNRSFATLLDEMKDEIGSVQHFWDGWHLVKWFGNNLRKESKHKGCIPLSVWYEKLKTHLWNAIEVGEGERIRHIFNTCLKHVQDVHAWRKDELTGKITRCGHPPLEGPRPETITEGTPAFDRLRQLVLNKNLQKDLAKASPRGGTSICESKNALDRLYCRKEIFYPLFTYKLYTMLSTMHFNTLRFAEMAGERRVQRVVDVQRKYFRRTTRMVFKTPVEHLWRDQIAQVVLDARREQHDLPPEDVDLQRMIDAEAAFEEAEPENVFEDTDSDDEEYEEEL</sequence>
<protein>
    <submittedName>
        <fullName evidence="2">Uncharacterized protein</fullName>
    </submittedName>
</protein>
<evidence type="ECO:0000313" key="3">
    <source>
        <dbReference type="Proteomes" id="UP000024635"/>
    </source>
</evidence>
<accession>A0A016UJU6</accession>
<evidence type="ECO:0000256" key="1">
    <source>
        <dbReference type="SAM" id="MobiDB-lite"/>
    </source>
</evidence>
<dbReference type="PANTHER" id="PTHR31751:SF42">
    <property type="entry name" value="PROTEIN CBG10204"/>
    <property type="match status" value="1"/>
</dbReference>
<feature type="region of interest" description="Disordered" evidence="1">
    <location>
        <begin position="510"/>
        <end position="534"/>
    </location>
</feature>
<keyword evidence="3" id="KW-1185">Reference proteome</keyword>
<evidence type="ECO:0000313" key="2">
    <source>
        <dbReference type="EMBL" id="EYC15181.1"/>
    </source>
</evidence>
<gene>
    <name evidence="2" type="primary">Acey_s0037.g3365</name>
    <name evidence="2" type="ORF">Y032_0037g3365</name>
</gene>
<dbReference type="PANTHER" id="PTHR31751">
    <property type="entry name" value="SI:CH211-108C17.2-RELATED-RELATED"/>
    <property type="match status" value="1"/>
</dbReference>
<dbReference type="OrthoDB" id="5860460at2759"/>